<evidence type="ECO:0000313" key="2">
    <source>
        <dbReference type="Proteomes" id="UP000221250"/>
    </source>
</evidence>
<protein>
    <submittedName>
        <fullName evidence="1">Uncharacterized protein</fullName>
    </submittedName>
</protein>
<accession>A0A1S6L3P7</accession>
<sequence length="130" mass="15099">MILYLCSASCYYTIVLDDYHAKAFINKDNISMAISRKKAVDTMAKVYGSNHARYQLMLMKEDMTANDLFKFREHVITEIQRGENPLTAIDNMVETAIRTTLLERRMSNAYNPQLRDVLTDEIRAELQKLN</sequence>
<organism evidence="1 2">
    <name type="scientific">Erwinia phage vB_EamM_Yoloswag</name>
    <dbReference type="NCBI Taxonomy" id="1958956"/>
    <lineage>
        <taxon>Viruses</taxon>
        <taxon>Duplodnaviria</taxon>
        <taxon>Heunggongvirae</taxon>
        <taxon>Uroviricota</taxon>
        <taxon>Caudoviricetes</taxon>
        <taxon>Yoloswagvirus</taxon>
        <taxon>Yoloswagvirus yoloswag</taxon>
    </lineage>
</organism>
<dbReference type="Proteomes" id="UP000221250">
    <property type="component" value="Segment"/>
</dbReference>
<gene>
    <name evidence="1" type="ORF">YOLOSWAG_289</name>
</gene>
<dbReference type="EMBL" id="KY448244">
    <property type="protein sequence ID" value="AQT28811.1"/>
    <property type="molecule type" value="Genomic_DNA"/>
</dbReference>
<keyword evidence="2" id="KW-1185">Reference proteome</keyword>
<proteinExistence type="predicted"/>
<evidence type="ECO:0000313" key="1">
    <source>
        <dbReference type="EMBL" id="AQT28811.1"/>
    </source>
</evidence>
<reference evidence="1 2" key="1">
    <citation type="submission" date="2017-01" db="EMBL/GenBank/DDBJ databases">
        <authorList>
            <person name="Mah S.A."/>
            <person name="Swanson W.J."/>
            <person name="Moy G.W."/>
            <person name="Vacquier V.D."/>
        </authorList>
    </citation>
    <scope>NUCLEOTIDE SEQUENCE [LARGE SCALE GENOMIC DNA]</scope>
</reference>
<name>A0A1S6L3P7_9CAUD</name>